<dbReference type="InterPro" id="IPR002204">
    <property type="entry name" value="3-OH-isobutyrate_DH-rel_CS"/>
</dbReference>
<feature type="active site" evidence="10">
    <location>
        <position position="173"/>
    </location>
</feature>
<dbReference type="OrthoDB" id="9786703at2"/>
<dbReference type="EMBL" id="SMAJ01000001">
    <property type="protein sequence ID" value="TCT11135.1"/>
    <property type="molecule type" value="Genomic_DNA"/>
</dbReference>
<evidence type="ECO:0000256" key="2">
    <source>
        <dbReference type="ARBA" id="ARBA00023002"/>
    </source>
</evidence>
<dbReference type="InterPro" id="IPR029154">
    <property type="entry name" value="HIBADH-like_NADP-bd"/>
</dbReference>
<dbReference type="InterPro" id="IPR008927">
    <property type="entry name" value="6-PGluconate_DH-like_C_sf"/>
</dbReference>
<feature type="domain" description="6-phosphogluconate dehydrogenase NADP-binding" evidence="11">
    <location>
        <begin position="4"/>
        <end position="163"/>
    </location>
</feature>
<evidence type="ECO:0000256" key="9">
    <source>
        <dbReference type="ARBA" id="ARBA00047312"/>
    </source>
</evidence>
<dbReference type="GO" id="GO:0016616">
    <property type="term" value="F:oxidoreductase activity, acting on the CH-OH group of donors, NAD or NADP as acceptor"/>
    <property type="evidence" value="ECO:0007669"/>
    <property type="project" value="InterPro"/>
</dbReference>
<evidence type="ECO:0000313" key="13">
    <source>
        <dbReference type="EMBL" id="TCT11135.1"/>
    </source>
</evidence>
<evidence type="ECO:0000256" key="7">
    <source>
        <dbReference type="ARBA" id="ARBA00038870"/>
    </source>
</evidence>
<evidence type="ECO:0000259" key="12">
    <source>
        <dbReference type="Pfam" id="PF14833"/>
    </source>
</evidence>
<name>A0A4R3MHJ9_9BURK</name>
<comment type="caution">
    <text evidence="13">The sequence shown here is derived from an EMBL/GenBank/DDBJ whole genome shotgun (WGS) entry which is preliminary data.</text>
</comment>
<keyword evidence="4" id="KW-0119">Carbohydrate metabolism</keyword>
<dbReference type="Proteomes" id="UP000295525">
    <property type="component" value="Unassembled WGS sequence"/>
</dbReference>
<proteinExistence type="inferred from homology"/>
<comment type="function">
    <text evidence="5">Catalyzes oxidation of L-threonate to 2-oxo-tetronate. Can use either NAD(+) or NADP(+) as cosubstrate, with a preference for NAD(+).</text>
</comment>
<evidence type="ECO:0000259" key="11">
    <source>
        <dbReference type="Pfam" id="PF03446"/>
    </source>
</evidence>
<dbReference type="InterPro" id="IPR050006">
    <property type="entry name" value="LtnD"/>
</dbReference>
<dbReference type="EC" id="1.1.1.411" evidence="7"/>
<dbReference type="InterPro" id="IPR015815">
    <property type="entry name" value="HIBADH-related"/>
</dbReference>
<evidence type="ECO:0000256" key="1">
    <source>
        <dbReference type="ARBA" id="ARBA00022857"/>
    </source>
</evidence>
<dbReference type="InterPro" id="IPR006115">
    <property type="entry name" value="6PGDH_NADP-bd"/>
</dbReference>
<dbReference type="GO" id="GO:0050661">
    <property type="term" value="F:NADP binding"/>
    <property type="evidence" value="ECO:0007669"/>
    <property type="project" value="InterPro"/>
</dbReference>
<dbReference type="SUPFAM" id="SSF51735">
    <property type="entry name" value="NAD(P)-binding Rossmann-fold domains"/>
    <property type="match status" value="1"/>
</dbReference>
<dbReference type="NCBIfam" id="NF043037">
    <property type="entry name" value="ThreonDh"/>
    <property type="match status" value="1"/>
</dbReference>
<comment type="catalytic activity">
    <reaction evidence="9">
        <text>L-threonate + NAD(+) = 2-dehydro-L-erythronate + NADH + H(+)</text>
        <dbReference type="Rhea" id="RHEA:52548"/>
        <dbReference type="ChEBI" id="CHEBI:15378"/>
        <dbReference type="ChEBI" id="CHEBI:57540"/>
        <dbReference type="ChEBI" id="CHEBI:57561"/>
        <dbReference type="ChEBI" id="CHEBI:57945"/>
        <dbReference type="ChEBI" id="CHEBI:136669"/>
        <dbReference type="EC" id="1.1.1.411"/>
    </reaction>
</comment>
<dbReference type="SUPFAM" id="SSF48179">
    <property type="entry name" value="6-phosphogluconate dehydrogenase C-terminal domain-like"/>
    <property type="match status" value="1"/>
</dbReference>
<protein>
    <recommendedName>
        <fullName evidence="8">L-threonate dehydrogenase</fullName>
        <ecNumber evidence="7">1.1.1.411</ecNumber>
    </recommendedName>
</protein>
<evidence type="ECO:0000256" key="6">
    <source>
        <dbReference type="ARBA" id="ARBA00037979"/>
    </source>
</evidence>
<comment type="similarity">
    <text evidence="6">Belongs to the HIBADH-related family. L-threonate dehydrogenase subfamily.</text>
</comment>
<dbReference type="PROSITE" id="PS00895">
    <property type="entry name" value="3_HYDROXYISOBUT_DH"/>
    <property type="match status" value="1"/>
</dbReference>
<keyword evidence="2" id="KW-0560">Oxidoreductase</keyword>
<dbReference type="GO" id="GO:0016054">
    <property type="term" value="P:organic acid catabolic process"/>
    <property type="evidence" value="ECO:0007669"/>
    <property type="project" value="UniProtKB-ARBA"/>
</dbReference>
<evidence type="ECO:0000256" key="4">
    <source>
        <dbReference type="ARBA" id="ARBA00023277"/>
    </source>
</evidence>
<evidence type="ECO:0000256" key="10">
    <source>
        <dbReference type="PIRSR" id="PIRSR000103-1"/>
    </source>
</evidence>
<dbReference type="RefSeq" id="WP_132579530.1">
    <property type="nucleotide sequence ID" value="NZ_SMAJ01000001.1"/>
</dbReference>
<organism evidence="13 14">
    <name type="scientific">Paralcaligenes ureilyticus</name>
    <dbReference type="NCBI Taxonomy" id="627131"/>
    <lineage>
        <taxon>Bacteria</taxon>
        <taxon>Pseudomonadati</taxon>
        <taxon>Pseudomonadota</taxon>
        <taxon>Betaproteobacteria</taxon>
        <taxon>Burkholderiales</taxon>
        <taxon>Alcaligenaceae</taxon>
        <taxon>Paralcaligenes</taxon>
    </lineage>
</organism>
<evidence type="ECO:0000256" key="3">
    <source>
        <dbReference type="ARBA" id="ARBA00023027"/>
    </source>
</evidence>
<dbReference type="InterPro" id="IPR036291">
    <property type="entry name" value="NAD(P)-bd_dom_sf"/>
</dbReference>
<dbReference type="PIRSF" id="PIRSF000103">
    <property type="entry name" value="HIBADH"/>
    <property type="match status" value="1"/>
</dbReference>
<reference evidence="13 14" key="1">
    <citation type="submission" date="2019-03" db="EMBL/GenBank/DDBJ databases">
        <title>Genomic Encyclopedia of Type Strains, Phase IV (KMG-IV): sequencing the most valuable type-strain genomes for metagenomic binning, comparative biology and taxonomic classification.</title>
        <authorList>
            <person name="Goeker M."/>
        </authorList>
    </citation>
    <scope>NUCLEOTIDE SEQUENCE [LARGE SCALE GENOMIC DNA]</scope>
    <source>
        <strain evidence="13 14">DSM 24591</strain>
    </source>
</reference>
<dbReference type="Pfam" id="PF14833">
    <property type="entry name" value="NAD_binding_11"/>
    <property type="match status" value="1"/>
</dbReference>
<keyword evidence="3" id="KW-0520">NAD</keyword>
<dbReference type="InterPro" id="IPR013328">
    <property type="entry name" value="6PGD_dom2"/>
</dbReference>
<dbReference type="GO" id="GO:0051287">
    <property type="term" value="F:NAD binding"/>
    <property type="evidence" value="ECO:0007669"/>
    <property type="project" value="InterPro"/>
</dbReference>
<evidence type="ECO:0000256" key="5">
    <source>
        <dbReference type="ARBA" id="ARBA00037062"/>
    </source>
</evidence>
<sequence>MNQNIGLIGLGAMGMGMAGSLRRAGYRVHVCDVRTEVAQAFAADGGVACATPSDVAQACEVLISVVVNAAQTEAVLFGEGGAAAALKPGSVFVMCSTVAPNWSIELEQRLAERNLLYLDAPISGGAARAASGEMTMMTAGRPDAYAKAGQVLDAMAGKVYRLGDRAGNGSKIKIINQLLAGVHIAAAAEAMALGLREGVDAAALYEVITHSAGNSWMFENRMEHVLAGDYTSRSAVDIFVKDLGLVLDTARASKFPLPLSATAHQMFMQASTAGHAHEDDSAVIKIFPGISLPAKG</sequence>
<dbReference type="Pfam" id="PF03446">
    <property type="entry name" value="NAD_binding_2"/>
    <property type="match status" value="1"/>
</dbReference>
<dbReference type="PANTHER" id="PTHR43060">
    <property type="entry name" value="3-HYDROXYISOBUTYRATE DEHYDROGENASE-LIKE 1, MITOCHONDRIAL-RELATED"/>
    <property type="match status" value="1"/>
</dbReference>
<evidence type="ECO:0000313" key="14">
    <source>
        <dbReference type="Proteomes" id="UP000295525"/>
    </source>
</evidence>
<accession>A0A4R3MHJ9</accession>
<evidence type="ECO:0000256" key="8">
    <source>
        <dbReference type="ARBA" id="ARBA00039407"/>
    </source>
</evidence>
<keyword evidence="1" id="KW-0521">NADP</keyword>
<gene>
    <name evidence="13" type="ORF">EDC26_101363</name>
</gene>
<dbReference type="Gene3D" id="1.10.1040.10">
    <property type="entry name" value="N-(1-d-carboxylethyl)-l-norvaline Dehydrogenase, domain 2"/>
    <property type="match status" value="1"/>
</dbReference>
<keyword evidence="14" id="KW-1185">Reference proteome</keyword>
<dbReference type="PANTHER" id="PTHR43060:SF17">
    <property type="entry name" value="L-THREONATE DEHYDROGENASE"/>
    <property type="match status" value="1"/>
</dbReference>
<dbReference type="Gene3D" id="3.40.50.720">
    <property type="entry name" value="NAD(P)-binding Rossmann-like Domain"/>
    <property type="match status" value="1"/>
</dbReference>
<feature type="domain" description="3-hydroxyisobutyrate dehydrogenase-like NAD-binding" evidence="12">
    <location>
        <begin position="167"/>
        <end position="286"/>
    </location>
</feature>
<dbReference type="AlphaFoldDB" id="A0A4R3MHJ9"/>